<evidence type="ECO:0000256" key="5">
    <source>
        <dbReference type="ARBA" id="ARBA00023163"/>
    </source>
</evidence>
<dbReference type="GO" id="GO:0003677">
    <property type="term" value="F:DNA binding"/>
    <property type="evidence" value="ECO:0007669"/>
    <property type="project" value="UniProtKB-KW"/>
</dbReference>
<evidence type="ECO:0000256" key="6">
    <source>
        <dbReference type="ARBA" id="ARBA00023242"/>
    </source>
</evidence>
<dbReference type="InterPro" id="IPR001138">
    <property type="entry name" value="Zn2Cys6_DnaBD"/>
</dbReference>
<dbReference type="AlphaFoldDB" id="R8B9L8"/>
<dbReference type="Gene3D" id="4.10.240.10">
    <property type="entry name" value="Zn(2)-C6 fungal-type DNA-binding domain"/>
    <property type="match status" value="1"/>
</dbReference>
<evidence type="ECO:0000256" key="2">
    <source>
        <dbReference type="ARBA" id="ARBA00022833"/>
    </source>
</evidence>
<dbReference type="PROSITE" id="PS50048">
    <property type="entry name" value="ZN2_CY6_FUNGAL_2"/>
    <property type="match status" value="1"/>
</dbReference>
<dbReference type="Proteomes" id="UP000014074">
    <property type="component" value="Unassembled WGS sequence"/>
</dbReference>
<dbReference type="PANTHER" id="PTHR37534">
    <property type="entry name" value="TRANSCRIPTIONAL ACTIVATOR PROTEIN UGA3"/>
    <property type="match status" value="1"/>
</dbReference>
<evidence type="ECO:0000256" key="8">
    <source>
        <dbReference type="SAM" id="MobiDB-lite"/>
    </source>
</evidence>
<dbReference type="GO" id="GO:0000981">
    <property type="term" value="F:DNA-binding transcription factor activity, RNA polymerase II-specific"/>
    <property type="evidence" value="ECO:0007669"/>
    <property type="project" value="InterPro"/>
</dbReference>
<evidence type="ECO:0000259" key="9">
    <source>
        <dbReference type="PROSITE" id="PS50048"/>
    </source>
</evidence>
<accession>R8B9L8</accession>
<dbReference type="OrthoDB" id="5213892at2759"/>
<reference evidence="11" key="1">
    <citation type="journal article" date="2013" name="Genome Announc.">
        <title>Draft genome sequence of the ascomycete Phaeoacremonium aleophilum strain UCR-PA7, a causal agent of the esca disease complex in grapevines.</title>
        <authorList>
            <person name="Blanco-Ulate B."/>
            <person name="Rolshausen P."/>
            <person name="Cantu D."/>
        </authorList>
    </citation>
    <scope>NUCLEOTIDE SEQUENCE [LARGE SCALE GENOMIC DNA]</scope>
    <source>
        <strain evidence="11">UCR-PA7</strain>
    </source>
</reference>
<evidence type="ECO:0000256" key="1">
    <source>
        <dbReference type="ARBA" id="ARBA00004123"/>
    </source>
</evidence>
<keyword evidence="6" id="KW-0539">Nucleus</keyword>
<evidence type="ECO:0000256" key="4">
    <source>
        <dbReference type="ARBA" id="ARBA00023125"/>
    </source>
</evidence>
<keyword evidence="7" id="KW-0175">Coiled coil</keyword>
<organism evidence="10 11">
    <name type="scientific">Phaeoacremonium minimum (strain UCR-PA7)</name>
    <name type="common">Esca disease fungus</name>
    <name type="synonym">Togninia minima</name>
    <dbReference type="NCBI Taxonomy" id="1286976"/>
    <lineage>
        <taxon>Eukaryota</taxon>
        <taxon>Fungi</taxon>
        <taxon>Dikarya</taxon>
        <taxon>Ascomycota</taxon>
        <taxon>Pezizomycotina</taxon>
        <taxon>Sordariomycetes</taxon>
        <taxon>Sordariomycetidae</taxon>
        <taxon>Togniniales</taxon>
        <taxon>Togniniaceae</taxon>
        <taxon>Phaeoacremonium</taxon>
    </lineage>
</organism>
<protein>
    <submittedName>
        <fullName evidence="10">Putative c6 transcription protein</fullName>
    </submittedName>
</protein>
<keyword evidence="3" id="KW-0805">Transcription regulation</keyword>
<dbReference type="eggNOG" id="ENOG502RX7Y">
    <property type="taxonomic scope" value="Eukaryota"/>
</dbReference>
<proteinExistence type="predicted"/>
<dbReference type="Pfam" id="PF11951">
    <property type="entry name" value="Fungal_trans_2"/>
    <property type="match status" value="1"/>
</dbReference>
<dbReference type="InterPro" id="IPR036864">
    <property type="entry name" value="Zn2-C6_fun-type_DNA-bd_sf"/>
</dbReference>
<dbReference type="InterPro" id="IPR021858">
    <property type="entry name" value="Fun_TF"/>
</dbReference>
<feature type="domain" description="Zn(2)-C6 fungal-type" evidence="9">
    <location>
        <begin position="10"/>
        <end position="40"/>
    </location>
</feature>
<keyword evidence="5" id="KW-0804">Transcription</keyword>
<dbReference type="RefSeq" id="XP_007919198.1">
    <property type="nucleotide sequence ID" value="XM_007921007.1"/>
</dbReference>
<dbReference type="HOGENOM" id="CLU_019313_1_0_1"/>
<gene>
    <name evidence="10" type="ORF">UCRPA7_8494</name>
</gene>
<dbReference type="SUPFAM" id="SSF57701">
    <property type="entry name" value="Zn2/Cys6 DNA-binding domain"/>
    <property type="match status" value="1"/>
</dbReference>
<keyword evidence="11" id="KW-1185">Reference proteome</keyword>
<dbReference type="PROSITE" id="PS00463">
    <property type="entry name" value="ZN2_CY6_FUNGAL_1"/>
    <property type="match status" value="1"/>
</dbReference>
<evidence type="ECO:0000256" key="7">
    <source>
        <dbReference type="SAM" id="Coils"/>
    </source>
</evidence>
<dbReference type="GO" id="GO:0005634">
    <property type="term" value="C:nucleus"/>
    <property type="evidence" value="ECO:0007669"/>
    <property type="project" value="UniProtKB-SubCell"/>
</dbReference>
<dbReference type="EMBL" id="KB933365">
    <property type="protein sequence ID" value="EON96004.1"/>
    <property type="molecule type" value="Genomic_DNA"/>
</dbReference>
<keyword evidence="4" id="KW-0238">DNA-binding</keyword>
<dbReference type="KEGG" id="tmn:UCRPA7_8494"/>
<dbReference type="GO" id="GO:0008270">
    <property type="term" value="F:zinc ion binding"/>
    <property type="evidence" value="ECO:0007669"/>
    <property type="project" value="InterPro"/>
</dbReference>
<evidence type="ECO:0000313" key="11">
    <source>
        <dbReference type="Proteomes" id="UP000014074"/>
    </source>
</evidence>
<keyword evidence="2" id="KW-0862">Zinc</keyword>
<evidence type="ECO:0000256" key="3">
    <source>
        <dbReference type="ARBA" id="ARBA00023015"/>
    </source>
</evidence>
<sequence>MASKPRSSEGCWTCRLRRKKCDEVRPVCMACDALEISCLYSEIKPEWMDGAEGQKVKADELKAEVKRKAAFRRERKYLQSIENGIEDLSMTNGSEFDMSSSINVSDEAHGRRFSSQTATINSTSPASSNESANTSQPSSISMQPASALSDFTFPFVNGTIASAMTAGLPYQSSSCLSLNFERELNSVMMYLDYVFPFQFPFYRPPLLQSGRGWLLVLLLRDRTLFHISLSLASYYFSVVLSNTTTEHDSCKVSNLQELVKQQDLALKEMQKDMDEINRRGIRGYLQESARVMESMIQLLCFEVAIGQTGNWQMHLEAAMILFEQINESHAAPGSDGTFCWSSILEQLASDAMRPTPEFNGNHPWNSDQAAIRFFTSYMLYADIIASTALEEAPRLQKWHPLLLQPQSPEISALHGENHDRVIPALNLEEFIGVQNPTLILIGRISELAAWKKEMKQAGQLSVVELVSRATQIETDLRRYVTCIDAGAGFLDINTINLCASSGTPETMTVAPNPLDVLGQYQHGQMNNFTTLWVTRIWAQAALTYLSVVVSGWQPGSPEIRESVGNTISLLSHLPTTACLRTAVWPFCIAGCLAMPEQEHVFRDMVGGMGSLEIFGTIKEALAIMENVWANRVHIEKAADSWDFAASLRSLGRSALLV</sequence>
<dbReference type="PANTHER" id="PTHR37534:SF46">
    <property type="entry name" value="ZN(II)2CYS6 TRANSCRIPTION FACTOR (EUROFUNG)"/>
    <property type="match status" value="1"/>
</dbReference>
<dbReference type="GeneID" id="19329350"/>
<feature type="coiled-coil region" evidence="7">
    <location>
        <begin position="252"/>
        <end position="279"/>
    </location>
</feature>
<dbReference type="SMART" id="SM00066">
    <property type="entry name" value="GAL4"/>
    <property type="match status" value="1"/>
</dbReference>
<evidence type="ECO:0000313" key="10">
    <source>
        <dbReference type="EMBL" id="EON96004.1"/>
    </source>
</evidence>
<dbReference type="Pfam" id="PF00172">
    <property type="entry name" value="Zn_clus"/>
    <property type="match status" value="1"/>
</dbReference>
<dbReference type="CDD" id="cd00067">
    <property type="entry name" value="GAL4"/>
    <property type="match status" value="1"/>
</dbReference>
<comment type="subcellular location">
    <subcellularLocation>
        <location evidence="1">Nucleus</location>
    </subcellularLocation>
</comment>
<name>R8B9L8_PHAM7</name>
<feature type="region of interest" description="Disordered" evidence="8">
    <location>
        <begin position="113"/>
        <end position="141"/>
    </location>
</feature>